<protein>
    <recommendedName>
        <fullName evidence="6">Methyltransferase domain-containing protein</fullName>
    </recommendedName>
</protein>
<evidence type="ECO:0000256" key="2">
    <source>
        <dbReference type="ARBA" id="ARBA00022603"/>
    </source>
</evidence>
<feature type="compositionally biased region" description="Basic and acidic residues" evidence="5">
    <location>
        <begin position="1017"/>
        <end position="1030"/>
    </location>
</feature>
<reference evidence="7" key="1">
    <citation type="submission" date="2022-03" db="EMBL/GenBank/DDBJ databases">
        <title>Draft genome sequence of Aduncisulcus paluster, a free-living microaerophilic Fornicata.</title>
        <authorList>
            <person name="Yuyama I."/>
            <person name="Kume K."/>
            <person name="Tamura T."/>
            <person name="Inagaki Y."/>
            <person name="Hashimoto T."/>
        </authorList>
    </citation>
    <scope>NUCLEOTIDE SEQUENCE</scope>
    <source>
        <strain evidence="7">NY0171</strain>
    </source>
</reference>
<evidence type="ECO:0000259" key="6">
    <source>
        <dbReference type="Pfam" id="PF13847"/>
    </source>
</evidence>
<dbReference type="Pfam" id="PF13847">
    <property type="entry name" value="Methyltransf_31"/>
    <property type="match status" value="1"/>
</dbReference>
<dbReference type="PANTHER" id="PTHR12176">
    <property type="entry name" value="SAM-DEPENDENT METHYLTRANSFERASE SUPERFAMILY PROTEIN"/>
    <property type="match status" value="1"/>
</dbReference>
<keyword evidence="8" id="KW-1185">Reference proteome</keyword>
<evidence type="ECO:0000256" key="4">
    <source>
        <dbReference type="SAM" id="Coils"/>
    </source>
</evidence>
<comment type="similarity">
    <text evidence="1">Belongs to the methyltransferase superfamily.</text>
</comment>
<sequence length="1045" mass="117731">MDPSAPAYWDKLYSETTTNFDWYCQIKDIYTLFSPKVTADSEILIQGCGSSRTPEQLYTHGHKHITAVDFCERVIAAQKHRCQGLDGISFEYMNVCYSELPSDTYDFIIDKALLDTILCSTDNFESCKAYLRETYRVLKPGGTFMILSHADPSERDDVLGLGSLGWDVSHVTVAKDLTCVQGAESGCADKLTSPDAICVLSADEFREVFTQLHLADKDFFHHLSTLILSEFSTRFEHDIVPKIKSSIPFVPQAILTSLSSVLGTQLIKPHQNPPKKSERLYQLRKTLREHVLVLLVLLARFGYSPLTALDDTIRGSKICGIQDNVIDYLKIFRDIIEATGSRSISMSFILPSSPEIHTVLIPTTTRFSWRSPTVLATQSVKEAEKNTKLELLQVLMSLNDSLVKKQGKHVKKRGKGKKSAPKEDEPDKEGTELSSDDVISDLSSSIISLISSSSSKADALENRLYELQIVMGLCKTKQRKKRGQRDKDNKEVSKEESLDEELELEPRERTASQLSKSISLSKFPSLTSLPSGLCFSDGVSPYMSHVLVQTEELVAEMLQQIRMEIGDMGGNSISKCERLKDELLFEMNIRGKRQEDLLQKRLESLETRVREQLSSVQTSAKISTAVDDRKASSLDVSTECSTVQPALEGGLSQEDSQTIQLNRTTIKELAERIGSLEAVEKKVAERRAIRLHNMEVDIKAEKERERARDTEIDAARKSLLKKLTQLSQDKVKSFDSMMKSPDMAKLPEEQYRTVYELMSSMVDRVTSLEALVQIFDSKLGDERSERVDQEERHKVMELRRFEADVQEDEEMQQREELEKRYKEKDAAWKSMIESRLALPDDILKASGWNESGGQSMSAELSSELTELTRRLVSDIIQESVQEKELDFEIGLSEVKAEFEELSGKVSTLGKTLDLETIVELIRSQLSSAMGSVEERIEGRIKDELVSAVSVQVSEDLRPTIDEIVDDRLDSSITEAMTTAISEYVSEYVFEELAKRDEEWEKKFSAMSQGTVHSSVSAEEKKEEEEQKEGGEPSDSDDVGPVQPEK</sequence>
<organism evidence="7 8">
    <name type="scientific">Aduncisulcus paluster</name>
    <dbReference type="NCBI Taxonomy" id="2918883"/>
    <lineage>
        <taxon>Eukaryota</taxon>
        <taxon>Metamonada</taxon>
        <taxon>Carpediemonas-like organisms</taxon>
        <taxon>Aduncisulcus</taxon>
    </lineage>
</organism>
<keyword evidence="3" id="KW-0808">Transferase</keyword>
<dbReference type="InterPro" id="IPR025714">
    <property type="entry name" value="Methyltranfer_dom"/>
</dbReference>
<feature type="domain" description="Methyltransferase" evidence="6">
    <location>
        <begin position="47"/>
        <end position="150"/>
    </location>
</feature>
<feature type="compositionally biased region" description="Basic and acidic residues" evidence="5">
    <location>
        <begin position="485"/>
        <end position="496"/>
    </location>
</feature>
<accession>A0ABQ5JVN5</accession>
<evidence type="ECO:0000313" key="7">
    <source>
        <dbReference type="EMBL" id="GKT19110.1"/>
    </source>
</evidence>
<feature type="non-terminal residue" evidence="7">
    <location>
        <position position="1045"/>
    </location>
</feature>
<dbReference type="InterPro" id="IPR051419">
    <property type="entry name" value="Lys/N-term_MeTrsfase_sf"/>
</dbReference>
<feature type="region of interest" description="Disordered" evidence="5">
    <location>
        <begin position="1001"/>
        <end position="1045"/>
    </location>
</feature>
<evidence type="ECO:0000256" key="1">
    <source>
        <dbReference type="ARBA" id="ARBA00008361"/>
    </source>
</evidence>
<dbReference type="InterPro" id="IPR029063">
    <property type="entry name" value="SAM-dependent_MTases_sf"/>
</dbReference>
<dbReference type="SUPFAM" id="SSF53335">
    <property type="entry name" value="S-adenosyl-L-methionine-dependent methyltransferases"/>
    <property type="match status" value="1"/>
</dbReference>
<feature type="coiled-coil region" evidence="4">
    <location>
        <begin position="798"/>
        <end position="827"/>
    </location>
</feature>
<gene>
    <name evidence="7" type="ORF">ADUPG1_011444</name>
</gene>
<feature type="region of interest" description="Disordered" evidence="5">
    <location>
        <begin position="405"/>
        <end position="436"/>
    </location>
</feature>
<dbReference type="EMBL" id="BQXS01012017">
    <property type="protein sequence ID" value="GKT19110.1"/>
    <property type="molecule type" value="Genomic_DNA"/>
</dbReference>
<evidence type="ECO:0000256" key="3">
    <source>
        <dbReference type="ARBA" id="ARBA00022679"/>
    </source>
</evidence>
<feature type="region of interest" description="Disordered" evidence="5">
    <location>
        <begin position="478"/>
        <end position="513"/>
    </location>
</feature>
<dbReference type="CDD" id="cd02440">
    <property type="entry name" value="AdoMet_MTases"/>
    <property type="match status" value="1"/>
</dbReference>
<feature type="compositionally biased region" description="Polar residues" evidence="5">
    <location>
        <begin position="1005"/>
        <end position="1016"/>
    </location>
</feature>
<proteinExistence type="inferred from homology"/>
<comment type="caution">
    <text evidence="7">The sequence shown here is derived from an EMBL/GenBank/DDBJ whole genome shotgun (WGS) entry which is preliminary data.</text>
</comment>
<dbReference type="Proteomes" id="UP001057375">
    <property type="component" value="Unassembled WGS sequence"/>
</dbReference>
<name>A0ABQ5JVN5_9EUKA</name>
<dbReference type="Gene3D" id="3.40.50.150">
    <property type="entry name" value="Vaccinia Virus protein VP39"/>
    <property type="match status" value="1"/>
</dbReference>
<feature type="compositionally biased region" description="Basic residues" evidence="5">
    <location>
        <begin position="405"/>
        <end position="419"/>
    </location>
</feature>
<feature type="compositionally biased region" description="Basic and acidic residues" evidence="5">
    <location>
        <begin position="420"/>
        <end position="431"/>
    </location>
</feature>
<evidence type="ECO:0000313" key="8">
    <source>
        <dbReference type="Proteomes" id="UP001057375"/>
    </source>
</evidence>
<evidence type="ECO:0000256" key="5">
    <source>
        <dbReference type="SAM" id="MobiDB-lite"/>
    </source>
</evidence>
<keyword evidence="4" id="KW-0175">Coiled coil</keyword>
<keyword evidence="2" id="KW-0489">Methyltransferase</keyword>